<keyword evidence="11" id="KW-1185">Reference proteome</keyword>
<dbReference type="InterPro" id="IPR022417">
    <property type="entry name" value="Porphobilin_deaminase_N"/>
</dbReference>
<feature type="domain" description="Porphobilinogen deaminase C-terminal" evidence="9">
    <location>
        <begin position="224"/>
        <end position="292"/>
    </location>
</feature>
<evidence type="ECO:0000256" key="7">
    <source>
        <dbReference type="HAMAP-Rule" id="MF_00260"/>
    </source>
</evidence>
<evidence type="ECO:0000256" key="5">
    <source>
        <dbReference type="ARBA" id="ARBA00023244"/>
    </source>
</evidence>
<dbReference type="InterPro" id="IPR036803">
    <property type="entry name" value="Porphobilinogen_deaminase_C_sf"/>
</dbReference>
<keyword evidence="5 7" id="KW-0627">Porphyrin biosynthesis</keyword>
<evidence type="ECO:0000256" key="6">
    <source>
        <dbReference type="ARBA" id="ARBA00048169"/>
    </source>
</evidence>
<dbReference type="PIRSF" id="PIRSF001438">
    <property type="entry name" value="4pyrrol_synth_OHMeBilane_synth"/>
    <property type="match status" value="1"/>
</dbReference>
<dbReference type="InterPro" id="IPR022419">
    <property type="entry name" value="Porphobilin_deaminase_cofac_BS"/>
</dbReference>
<comment type="caution">
    <text evidence="10">The sequence shown here is derived from an EMBL/GenBank/DDBJ whole genome shotgun (WGS) entry which is preliminary data.</text>
</comment>
<comment type="similarity">
    <text evidence="2 7">Belongs to the HMBS family.</text>
</comment>
<dbReference type="Pfam" id="PF03900">
    <property type="entry name" value="Porphobil_deamC"/>
    <property type="match status" value="1"/>
</dbReference>
<dbReference type="SUPFAM" id="SSF53850">
    <property type="entry name" value="Periplasmic binding protein-like II"/>
    <property type="match status" value="1"/>
</dbReference>
<protein>
    <recommendedName>
        <fullName evidence="7">Porphobilinogen deaminase</fullName>
        <shortName evidence="7">PBG</shortName>
        <ecNumber evidence="7">2.5.1.61</ecNumber>
    </recommendedName>
    <alternativeName>
        <fullName evidence="7">Hydroxymethylbilane synthase</fullName>
        <shortName evidence="7">HMBS</shortName>
    </alternativeName>
    <alternativeName>
        <fullName evidence="7">Pre-uroporphyrinogen synthase</fullName>
    </alternativeName>
</protein>
<reference evidence="10 11" key="1">
    <citation type="submission" date="2020-08" db="EMBL/GenBank/DDBJ databases">
        <title>Sequencing the genomes of 1000 actinobacteria strains.</title>
        <authorList>
            <person name="Klenk H.-P."/>
        </authorList>
    </citation>
    <scope>NUCLEOTIDE SEQUENCE [LARGE SCALE GENOMIC DNA]</scope>
    <source>
        <strain evidence="10 11">DSM 46659</strain>
    </source>
</reference>
<gene>
    <name evidence="7" type="primary">hemC</name>
    <name evidence="10" type="ORF">HNR23_003265</name>
</gene>
<proteinExistence type="inferred from homology"/>
<dbReference type="PROSITE" id="PS00533">
    <property type="entry name" value="PORPHOBILINOGEN_DEAM"/>
    <property type="match status" value="1"/>
</dbReference>
<dbReference type="GO" id="GO:0004418">
    <property type="term" value="F:hydroxymethylbilane synthase activity"/>
    <property type="evidence" value="ECO:0007669"/>
    <property type="project" value="UniProtKB-UniRule"/>
</dbReference>
<evidence type="ECO:0000313" key="11">
    <source>
        <dbReference type="Proteomes" id="UP000546642"/>
    </source>
</evidence>
<organism evidence="10 11">
    <name type="scientific">Nocardiopsis mwathae</name>
    <dbReference type="NCBI Taxonomy" id="1472723"/>
    <lineage>
        <taxon>Bacteria</taxon>
        <taxon>Bacillati</taxon>
        <taxon>Actinomycetota</taxon>
        <taxon>Actinomycetes</taxon>
        <taxon>Streptosporangiales</taxon>
        <taxon>Nocardiopsidaceae</taxon>
        <taxon>Nocardiopsis</taxon>
    </lineage>
</organism>
<feature type="domain" description="Porphobilinogen deaminase N-terminal" evidence="8">
    <location>
        <begin position="5"/>
        <end position="210"/>
    </location>
</feature>
<dbReference type="Pfam" id="PF01379">
    <property type="entry name" value="Porphobil_deam"/>
    <property type="match status" value="1"/>
</dbReference>
<feature type="modified residue" description="S-(dipyrrolylmethanemethyl)cysteine" evidence="7">
    <location>
        <position position="239"/>
    </location>
</feature>
<dbReference type="RefSeq" id="WP_184076453.1">
    <property type="nucleotide sequence ID" value="NZ_JACHDS010000001.1"/>
</dbReference>
<dbReference type="HAMAP" id="MF_00260">
    <property type="entry name" value="Porphobil_deam"/>
    <property type="match status" value="1"/>
</dbReference>
<comment type="catalytic activity">
    <reaction evidence="6 7">
        <text>4 porphobilinogen + H2O = hydroxymethylbilane + 4 NH4(+)</text>
        <dbReference type="Rhea" id="RHEA:13185"/>
        <dbReference type="ChEBI" id="CHEBI:15377"/>
        <dbReference type="ChEBI" id="CHEBI:28938"/>
        <dbReference type="ChEBI" id="CHEBI:57845"/>
        <dbReference type="ChEBI" id="CHEBI:58126"/>
        <dbReference type="EC" id="2.5.1.61"/>
    </reaction>
</comment>
<dbReference type="GO" id="GO:0006782">
    <property type="term" value="P:protoporphyrinogen IX biosynthetic process"/>
    <property type="evidence" value="ECO:0007669"/>
    <property type="project" value="UniProtKB-UniRule"/>
</dbReference>
<dbReference type="FunFam" id="3.40.190.10:FF:000005">
    <property type="entry name" value="Porphobilinogen deaminase"/>
    <property type="match status" value="1"/>
</dbReference>
<evidence type="ECO:0000256" key="1">
    <source>
        <dbReference type="ARBA" id="ARBA00002869"/>
    </source>
</evidence>
<name>A0A7W9YJP0_9ACTN</name>
<dbReference type="InterPro" id="IPR000860">
    <property type="entry name" value="HemC"/>
</dbReference>
<comment type="miscellaneous">
    <text evidence="7">The porphobilinogen subunits are added to the dipyrromethane group.</text>
</comment>
<dbReference type="PANTHER" id="PTHR11557:SF0">
    <property type="entry name" value="PORPHOBILINOGEN DEAMINASE"/>
    <property type="match status" value="1"/>
</dbReference>
<dbReference type="AlphaFoldDB" id="A0A7W9YJP0"/>
<dbReference type="GO" id="GO:0005737">
    <property type="term" value="C:cytoplasm"/>
    <property type="evidence" value="ECO:0007669"/>
    <property type="project" value="UniProtKB-UniRule"/>
</dbReference>
<evidence type="ECO:0000256" key="3">
    <source>
        <dbReference type="ARBA" id="ARBA00011245"/>
    </source>
</evidence>
<comment type="subunit">
    <text evidence="3 7">Monomer.</text>
</comment>
<evidence type="ECO:0000313" key="10">
    <source>
        <dbReference type="EMBL" id="MBB6173205.1"/>
    </source>
</evidence>
<accession>A0A7W9YJP0</accession>
<dbReference type="NCBIfam" id="TIGR00212">
    <property type="entry name" value="hemC"/>
    <property type="match status" value="1"/>
</dbReference>
<dbReference type="EC" id="2.5.1.61" evidence="7"/>
<dbReference type="EMBL" id="JACHDS010000001">
    <property type="protein sequence ID" value="MBB6173205.1"/>
    <property type="molecule type" value="Genomic_DNA"/>
</dbReference>
<comment type="function">
    <text evidence="1 7">Tetrapolymerization of the monopyrrole PBG into the hydroxymethylbilane pre-uroporphyrinogen in several discrete steps.</text>
</comment>
<evidence type="ECO:0000256" key="4">
    <source>
        <dbReference type="ARBA" id="ARBA00022679"/>
    </source>
</evidence>
<evidence type="ECO:0000259" key="8">
    <source>
        <dbReference type="Pfam" id="PF01379"/>
    </source>
</evidence>
<keyword evidence="4 7" id="KW-0808">Transferase</keyword>
<sequence length="310" mass="32941">MSKTVVVGSRGSRLARSMVRELLEPLKRAYPGVVFKHKTVMTAGDRDRTTDLRNLAATPGVFAKQIEIALLAGEIDVALHSLKDLATTPTDGTLLAAVPLRADPRDALCGSTLRGLPHGARVGTGSPRRIAQLKALRPDLSTVPIRGNVPPRLRKARDMDLDAVILAAAGLHRLGLSQEITEALDIESFPPSPAQGVLGVQIRKDSTELHDLLSTLHDQSTDYAVKAERSLLAALHGGCSVPVGAFADVRSGQLHLSAQVTSLDGTTVIRATRSCALHDADDLGKQSAYDLLDQGAEQILSTARETPSNT</sequence>
<dbReference type="Gene3D" id="3.30.160.40">
    <property type="entry name" value="Porphobilinogen deaminase, C-terminal domain"/>
    <property type="match status" value="1"/>
</dbReference>
<dbReference type="Proteomes" id="UP000546642">
    <property type="component" value="Unassembled WGS sequence"/>
</dbReference>
<evidence type="ECO:0000256" key="2">
    <source>
        <dbReference type="ARBA" id="ARBA00005638"/>
    </source>
</evidence>
<evidence type="ECO:0000259" key="9">
    <source>
        <dbReference type="Pfam" id="PF03900"/>
    </source>
</evidence>
<dbReference type="Gene3D" id="3.40.190.10">
    <property type="entry name" value="Periplasmic binding protein-like II"/>
    <property type="match status" value="2"/>
</dbReference>
<dbReference type="PRINTS" id="PR00151">
    <property type="entry name" value="PORPHBDMNASE"/>
</dbReference>
<dbReference type="InterPro" id="IPR022418">
    <property type="entry name" value="Porphobilinogen_deaminase_C"/>
</dbReference>
<comment type="cofactor">
    <cofactor evidence="7">
        <name>dipyrromethane</name>
        <dbReference type="ChEBI" id="CHEBI:60342"/>
    </cofactor>
    <text evidence="7">Binds 1 dipyrromethane group covalently.</text>
</comment>
<dbReference type="SUPFAM" id="SSF54782">
    <property type="entry name" value="Porphobilinogen deaminase (hydroxymethylbilane synthase), C-terminal domain"/>
    <property type="match status" value="1"/>
</dbReference>
<dbReference type="PANTHER" id="PTHR11557">
    <property type="entry name" value="PORPHOBILINOGEN DEAMINASE"/>
    <property type="match status" value="1"/>
</dbReference>